<evidence type="ECO:0000259" key="6">
    <source>
        <dbReference type="PROSITE" id="PS50850"/>
    </source>
</evidence>
<feature type="transmembrane region" description="Helical" evidence="5">
    <location>
        <begin position="78"/>
        <end position="96"/>
    </location>
</feature>
<dbReference type="SUPFAM" id="SSF103473">
    <property type="entry name" value="MFS general substrate transporter"/>
    <property type="match status" value="1"/>
</dbReference>
<evidence type="ECO:0000256" key="1">
    <source>
        <dbReference type="ARBA" id="ARBA00004651"/>
    </source>
</evidence>
<evidence type="ECO:0000313" key="8">
    <source>
        <dbReference type="Proteomes" id="UP001597058"/>
    </source>
</evidence>
<comment type="subcellular location">
    <subcellularLocation>
        <location evidence="1">Cell membrane</location>
        <topology evidence="1">Multi-pass membrane protein</topology>
    </subcellularLocation>
</comment>
<proteinExistence type="predicted"/>
<dbReference type="Gene3D" id="1.20.1250.20">
    <property type="entry name" value="MFS general substrate transporter like domains"/>
    <property type="match status" value="1"/>
</dbReference>
<keyword evidence="2 5" id="KW-0812">Transmembrane</keyword>
<dbReference type="EMBL" id="JBHTMM010000135">
    <property type="protein sequence ID" value="MFD1312741.1"/>
    <property type="molecule type" value="Genomic_DNA"/>
</dbReference>
<organism evidence="7 8">
    <name type="scientific">Streptomyces kaempferi</name>
    <dbReference type="NCBI Taxonomy" id="333725"/>
    <lineage>
        <taxon>Bacteria</taxon>
        <taxon>Bacillati</taxon>
        <taxon>Actinomycetota</taxon>
        <taxon>Actinomycetes</taxon>
        <taxon>Kitasatosporales</taxon>
        <taxon>Streptomycetaceae</taxon>
        <taxon>Streptomyces</taxon>
    </lineage>
</organism>
<reference evidence="8" key="1">
    <citation type="journal article" date="2019" name="Int. J. Syst. Evol. Microbiol.">
        <title>The Global Catalogue of Microorganisms (GCM) 10K type strain sequencing project: providing services to taxonomists for standard genome sequencing and annotation.</title>
        <authorList>
            <consortium name="The Broad Institute Genomics Platform"/>
            <consortium name="The Broad Institute Genome Sequencing Center for Infectious Disease"/>
            <person name="Wu L."/>
            <person name="Ma J."/>
        </authorList>
    </citation>
    <scope>NUCLEOTIDE SEQUENCE [LARGE SCALE GENOMIC DNA]</scope>
    <source>
        <strain evidence="8">CGMCC 4.7020</strain>
    </source>
</reference>
<keyword evidence="3 5" id="KW-1133">Transmembrane helix</keyword>
<keyword evidence="4 5" id="KW-0472">Membrane</keyword>
<sequence length="417" mass="41756">MPLFPASLNGPARQLAVLHGIDGIGVGLYMAGSAVYLTQVTGLSPAQIGMALSAAGLTGLLASVLFGMVADRTGARPLLTWLLIGLGCGYLALPAVHSAWQFVVLAVAVGALQFGTGPSFMSLIAELVPGQDRVNARAAIRSVGNASMGLGTLAAAVLLAVGTRGALQVIPLANGVTFVVAGLLVHRLPAAAARPAPPAAGRFTALRDGPFLRVVAVNAALSLHDSVLAVAIPLWIVVGTGLPTVLTPLLIGLNTVLCVLLQVRAARGSDDLPGAARLARRAGLAGAASCLLLIPTGHLGTLTAGFLVCAAFVVMTGAELWHAAGSFGIGIGLAPEDRRGEYLGAFQLHHGLQSILGPLILTAFIGHGSGLGWTAAAVLFTAAALLVQPAVRAASAASAASAGVPAPRPSADQPALD</sequence>
<feature type="domain" description="Major facilitator superfamily (MFS) profile" evidence="6">
    <location>
        <begin position="1"/>
        <end position="189"/>
    </location>
</feature>
<evidence type="ECO:0000256" key="3">
    <source>
        <dbReference type="ARBA" id="ARBA00022989"/>
    </source>
</evidence>
<dbReference type="InterPro" id="IPR011701">
    <property type="entry name" value="MFS"/>
</dbReference>
<name>A0ABW3XT02_9ACTN</name>
<dbReference type="PROSITE" id="PS50850">
    <property type="entry name" value="MFS"/>
    <property type="match status" value="1"/>
</dbReference>
<protein>
    <submittedName>
        <fullName evidence="7">MFS transporter</fullName>
    </submittedName>
</protein>
<dbReference type="PANTHER" id="PTHR23518:SF2">
    <property type="entry name" value="MAJOR FACILITATOR SUPERFAMILY TRANSPORTER"/>
    <property type="match status" value="1"/>
</dbReference>
<feature type="transmembrane region" description="Helical" evidence="5">
    <location>
        <begin position="146"/>
        <end position="163"/>
    </location>
</feature>
<dbReference type="InterPro" id="IPR020846">
    <property type="entry name" value="MFS_dom"/>
</dbReference>
<gene>
    <name evidence="7" type="ORF">ACFQ5X_44155</name>
</gene>
<evidence type="ECO:0000256" key="2">
    <source>
        <dbReference type="ARBA" id="ARBA00022692"/>
    </source>
</evidence>
<feature type="transmembrane region" description="Helical" evidence="5">
    <location>
        <begin position="169"/>
        <end position="190"/>
    </location>
</feature>
<feature type="transmembrane region" description="Helical" evidence="5">
    <location>
        <begin position="371"/>
        <end position="391"/>
    </location>
</feature>
<evidence type="ECO:0000256" key="4">
    <source>
        <dbReference type="ARBA" id="ARBA00023136"/>
    </source>
</evidence>
<accession>A0ABW3XT02</accession>
<comment type="caution">
    <text evidence="7">The sequence shown here is derived from an EMBL/GenBank/DDBJ whole genome shotgun (WGS) entry which is preliminary data.</text>
</comment>
<dbReference type="RefSeq" id="WP_381232816.1">
    <property type="nucleotide sequence ID" value="NZ_JBHSKH010000006.1"/>
</dbReference>
<evidence type="ECO:0000256" key="5">
    <source>
        <dbReference type="SAM" id="Phobius"/>
    </source>
</evidence>
<feature type="transmembrane region" description="Helical" evidence="5">
    <location>
        <begin position="46"/>
        <end position="66"/>
    </location>
</feature>
<dbReference type="PANTHER" id="PTHR23518">
    <property type="entry name" value="C-METHYLTRANSFERASE"/>
    <property type="match status" value="1"/>
</dbReference>
<dbReference type="Proteomes" id="UP001597058">
    <property type="component" value="Unassembled WGS sequence"/>
</dbReference>
<feature type="transmembrane region" description="Helical" evidence="5">
    <location>
        <begin position="102"/>
        <end position="125"/>
    </location>
</feature>
<keyword evidence="8" id="KW-1185">Reference proteome</keyword>
<evidence type="ECO:0000313" key="7">
    <source>
        <dbReference type="EMBL" id="MFD1312741.1"/>
    </source>
</evidence>
<dbReference type="InterPro" id="IPR036259">
    <property type="entry name" value="MFS_trans_sf"/>
</dbReference>
<feature type="transmembrane region" description="Helical" evidence="5">
    <location>
        <begin position="244"/>
        <end position="266"/>
    </location>
</feature>
<dbReference type="Pfam" id="PF07690">
    <property type="entry name" value="MFS_1"/>
    <property type="match status" value="1"/>
</dbReference>
<feature type="transmembrane region" description="Helical" evidence="5">
    <location>
        <begin position="302"/>
        <end position="321"/>
    </location>
</feature>